<dbReference type="InterPro" id="IPR036034">
    <property type="entry name" value="PDZ_sf"/>
</dbReference>
<dbReference type="GO" id="GO:0005634">
    <property type="term" value="C:nucleus"/>
    <property type="evidence" value="ECO:0007669"/>
    <property type="project" value="UniProtKB-SubCell"/>
</dbReference>
<feature type="compositionally biased region" description="Polar residues" evidence="3">
    <location>
        <begin position="168"/>
        <end position="184"/>
    </location>
</feature>
<comment type="subcellular location">
    <subcellularLocation>
        <location evidence="1">Nucleus</location>
    </subcellularLocation>
</comment>
<gene>
    <name evidence="5" type="primary">Ahnak2</name>
    <name evidence="5" type="ORF">COLPIC_R10112</name>
</gene>
<sequence>MEVTLKTEVEAGASGFSVMGGGNEGLFIKKVLKESPASKIFSLREGDQLLSATIFFDNIKYEDALKILQYSEPYRVQFSLKRKIAGKEELSQEKELSESIPEETLHVSGKAISEEDRETLIVSQRVGRSKRPKKDRLSWPKFQSIKNKKILGHRRSHSTSDAYEPATQDISPTSTDTESQFQQEVHTKGKKGSQRKLKFPSIGFKMHRS</sequence>
<evidence type="ECO:0000313" key="5">
    <source>
        <dbReference type="EMBL" id="NWQ76883.1"/>
    </source>
</evidence>
<dbReference type="SUPFAM" id="SSF50156">
    <property type="entry name" value="PDZ domain-like"/>
    <property type="match status" value="1"/>
</dbReference>
<dbReference type="SMART" id="SM00228">
    <property type="entry name" value="PDZ"/>
    <property type="match status" value="1"/>
</dbReference>
<evidence type="ECO:0000256" key="3">
    <source>
        <dbReference type="SAM" id="MobiDB-lite"/>
    </source>
</evidence>
<dbReference type="InterPro" id="IPR052082">
    <property type="entry name" value="Myelin_sheath_structural"/>
</dbReference>
<evidence type="ECO:0000313" key="6">
    <source>
        <dbReference type="Proteomes" id="UP000530263"/>
    </source>
</evidence>
<dbReference type="OrthoDB" id="447516at2759"/>
<reference evidence="5 6" key="1">
    <citation type="submission" date="2019-09" db="EMBL/GenBank/DDBJ databases">
        <title>Bird 10,000 Genomes (B10K) Project - Family phase.</title>
        <authorList>
            <person name="Zhang G."/>
        </authorList>
    </citation>
    <scope>NUCLEOTIDE SEQUENCE [LARGE SCALE GENOMIC DNA]</scope>
    <source>
        <strain evidence="5">B10K-DU-021-26</strain>
        <tissue evidence="5">Mixed tissue sample</tissue>
    </source>
</reference>
<feature type="region of interest" description="Disordered" evidence="3">
    <location>
        <begin position="91"/>
        <end position="110"/>
    </location>
</feature>
<dbReference type="PROSITE" id="PS50106">
    <property type="entry name" value="PDZ"/>
    <property type="match status" value="1"/>
</dbReference>
<dbReference type="Proteomes" id="UP000530263">
    <property type="component" value="Unassembled WGS sequence"/>
</dbReference>
<dbReference type="PANTHER" id="PTHR23348:SF37">
    <property type="entry name" value="PROTEIN AHNAK2"/>
    <property type="match status" value="1"/>
</dbReference>
<protein>
    <submittedName>
        <fullName evidence="5">AHNK2 protein</fullName>
    </submittedName>
</protein>
<dbReference type="PANTHER" id="PTHR23348">
    <property type="entry name" value="PERIAXIN/AHNAK"/>
    <property type="match status" value="1"/>
</dbReference>
<comment type="caution">
    <text evidence="5">The sequence shown here is derived from an EMBL/GenBank/DDBJ whole genome shotgun (WGS) entry which is preliminary data.</text>
</comment>
<dbReference type="GO" id="GO:0043484">
    <property type="term" value="P:regulation of RNA splicing"/>
    <property type="evidence" value="ECO:0007669"/>
    <property type="project" value="TreeGrafter"/>
</dbReference>
<evidence type="ECO:0000259" key="4">
    <source>
        <dbReference type="PROSITE" id="PS50106"/>
    </source>
</evidence>
<feature type="non-terminal residue" evidence="5">
    <location>
        <position position="1"/>
    </location>
</feature>
<dbReference type="InterPro" id="IPR001478">
    <property type="entry name" value="PDZ"/>
</dbReference>
<dbReference type="GO" id="GO:0043034">
    <property type="term" value="C:costamere"/>
    <property type="evidence" value="ECO:0007669"/>
    <property type="project" value="TreeGrafter"/>
</dbReference>
<name>A0A7K4RTW6_COLPI</name>
<proteinExistence type="predicted"/>
<feature type="region of interest" description="Disordered" evidence="3">
    <location>
        <begin position="150"/>
        <end position="209"/>
    </location>
</feature>
<evidence type="ECO:0000256" key="2">
    <source>
        <dbReference type="ARBA" id="ARBA00023242"/>
    </source>
</evidence>
<feature type="domain" description="PDZ" evidence="4">
    <location>
        <begin position="2"/>
        <end position="69"/>
    </location>
</feature>
<dbReference type="AlphaFoldDB" id="A0A7K4RTW6"/>
<organism evidence="5 6">
    <name type="scientific">Columbina picui</name>
    <name type="common">Picui ground-dove</name>
    <dbReference type="NCBI Taxonomy" id="115618"/>
    <lineage>
        <taxon>Eukaryota</taxon>
        <taxon>Metazoa</taxon>
        <taxon>Chordata</taxon>
        <taxon>Craniata</taxon>
        <taxon>Vertebrata</taxon>
        <taxon>Euteleostomi</taxon>
        <taxon>Archelosauria</taxon>
        <taxon>Archosauria</taxon>
        <taxon>Dinosauria</taxon>
        <taxon>Saurischia</taxon>
        <taxon>Theropoda</taxon>
        <taxon>Coelurosauria</taxon>
        <taxon>Aves</taxon>
        <taxon>Neognathae</taxon>
        <taxon>Neoaves</taxon>
        <taxon>Columbimorphae</taxon>
        <taxon>Columbiformes</taxon>
        <taxon>Columbidae</taxon>
        <taxon>Columbina</taxon>
    </lineage>
</organism>
<keyword evidence="6" id="KW-1185">Reference proteome</keyword>
<feature type="compositionally biased region" description="Basic residues" evidence="3">
    <location>
        <begin position="188"/>
        <end position="198"/>
    </location>
</feature>
<evidence type="ECO:0000256" key="1">
    <source>
        <dbReference type="ARBA" id="ARBA00004123"/>
    </source>
</evidence>
<accession>A0A7K4RTW6</accession>
<dbReference type="Pfam" id="PF00595">
    <property type="entry name" value="PDZ"/>
    <property type="match status" value="1"/>
</dbReference>
<feature type="non-terminal residue" evidence="5">
    <location>
        <position position="209"/>
    </location>
</feature>
<dbReference type="EMBL" id="VYZG01000377">
    <property type="protein sequence ID" value="NWQ76883.1"/>
    <property type="molecule type" value="Genomic_DNA"/>
</dbReference>
<keyword evidence="2" id="KW-0539">Nucleus</keyword>
<dbReference type="Gene3D" id="2.30.42.10">
    <property type="match status" value="1"/>
</dbReference>